<comment type="caution">
    <text evidence="1">The sequence shown here is derived from an EMBL/GenBank/DDBJ whole genome shotgun (WGS) entry which is preliminary data.</text>
</comment>
<proteinExistence type="predicted"/>
<name>A0A5B7G5Z6_PORTR</name>
<accession>A0A5B7G5Z6</accession>
<evidence type="ECO:0000313" key="1">
    <source>
        <dbReference type="EMBL" id="MPC52643.1"/>
    </source>
</evidence>
<evidence type="ECO:0000313" key="2">
    <source>
        <dbReference type="Proteomes" id="UP000324222"/>
    </source>
</evidence>
<organism evidence="1 2">
    <name type="scientific">Portunus trituberculatus</name>
    <name type="common">Swimming crab</name>
    <name type="synonym">Neptunus trituberculatus</name>
    <dbReference type="NCBI Taxonomy" id="210409"/>
    <lineage>
        <taxon>Eukaryota</taxon>
        <taxon>Metazoa</taxon>
        <taxon>Ecdysozoa</taxon>
        <taxon>Arthropoda</taxon>
        <taxon>Crustacea</taxon>
        <taxon>Multicrustacea</taxon>
        <taxon>Malacostraca</taxon>
        <taxon>Eumalacostraca</taxon>
        <taxon>Eucarida</taxon>
        <taxon>Decapoda</taxon>
        <taxon>Pleocyemata</taxon>
        <taxon>Brachyura</taxon>
        <taxon>Eubrachyura</taxon>
        <taxon>Portunoidea</taxon>
        <taxon>Portunidae</taxon>
        <taxon>Portuninae</taxon>
        <taxon>Portunus</taxon>
    </lineage>
</organism>
<dbReference type="Proteomes" id="UP000324222">
    <property type="component" value="Unassembled WGS sequence"/>
</dbReference>
<protein>
    <submittedName>
        <fullName evidence="1">Uncharacterized protein</fullName>
    </submittedName>
</protein>
<gene>
    <name evidence="1" type="ORF">E2C01_046518</name>
</gene>
<sequence length="161" mass="17833">MQARRCGARFGLGITFAKPWVNLTPCPCHVTLASESRRMRRCESACCSLPPHVLVTQETDGKMRVGRRAGERLAGPSGPPNPVLLLEAGLAWPDWGRELVFTWTLPKPVRQPLSFCVLLIVVRGARDNWPSHSFLCSFFQLHLDSSFVCATKVSLFPLTGS</sequence>
<keyword evidence="2" id="KW-1185">Reference proteome</keyword>
<dbReference type="AlphaFoldDB" id="A0A5B7G5Z6"/>
<dbReference type="EMBL" id="VSRR010011038">
    <property type="protein sequence ID" value="MPC52643.1"/>
    <property type="molecule type" value="Genomic_DNA"/>
</dbReference>
<reference evidence="1 2" key="1">
    <citation type="submission" date="2019-05" db="EMBL/GenBank/DDBJ databases">
        <title>Another draft genome of Portunus trituberculatus and its Hox gene families provides insights of decapod evolution.</title>
        <authorList>
            <person name="Jeong J.-H."/>
            <person name="Song I."/>
            <person name="Kim S."/>
            <person name="Choi T."/>
            <person name="Kim D."/>
            <person name="Ryu S."/>
            <person name="Kim W."/>
        </authorList>
    </citation>
    <scope>NUCLEOTIDE SEQUENCE [LARGE SCALE GENOMIC DNA]</scope>
    <source>
        <tissue evidence="1">Muscle</tissue>
    </source>
</reference>